<dbReference type="RefSeq" id="WP_157299335.1">
    <property type="nucleotide sequence ID" value="NZ_BAAAZB010000010.1"/>
</dbReference>
<evidence type="ECO:0000256" key="1">
    <source>
        <dbReference type="SAM" id="MobiDB-lite"/>
    </source>
</evidence>
<accession>A0A6N8J904</accession>
<feature type="chain" id="PRO_5026772362" description="T9SS C-terminal target domain-containing protein" evidence="2">
    <location>
        <begin position="19"/>
        <end position="456"/>
    </location>
</feature>
<sequence>MKKPLVLTLMSASMLAAAMFGTSCKKDNQPSAGDRFVSATQVVPSVHTLSGVLGTTHNVVDTILLTSAVTDWRLSGLVYVDSADVLIIQPGTTVKGLQGDTANHIPGGGLVVTRGAKIIADGTAAAPIIFTSAAATPASGDWAGIVLLGNAKSNTATRVQVEGIPSNPPADATFGGPVGNDDDNSGILRYVRIEYAGFVLSLNNEINGLTLGGVGRQTVIDYVEVFKSNDDSFEWFGGTVNASHLLSVDALDDMFDTDNGYTGTISFALGLADTTRADQSGSNGFESDNNATGTSATPITSPTYNNVTIVGLSNSARASVTNSVPAGNGSYGRAAHLRRNAHFAINNSIFMGYNYGLSQDLSLGSTSGTFTSNFVHAFINPFQTEVGSTRTPIAAPSGNSTSTSTNPNAAILLGNPFRRDSIPNYIPTSLAPAIVKAGGAFPTGNTTWANGWTKLR</sequence>
<dbReference type="PANTHER" id="PTHR41339">
    <property type="entry name" value="LIPL48"/>
    <property type="match status" value="1"/>
</dbReference>
<name>A0A6N8J904_9BACT</name>
<protein>
    <recommendedName>
        <fullName evidence="5">T9SS C-terminal target domain-containing protein</fullName>
    </recommendedName>
</protein>
<organism evidence="3 4">
    <name type="scientific">Chitinophaga oryziterrae</name>
    <dbReference type="NCBI Taxonomy" id="1031224"/>
    <lineage>
        <taxon>Bacteria</taxon>
        <taxon>Pseudomonadati</taxon>
        <taxon>Bacteroidota</taxon>
        <taxon>Chitinophagia</taxon>
        <taxon>Chitinophagales</taxon>
        <taxon>Chitinophagaceae</taxon>
        <taxon>Chitinophaga</taxon>
    </lineage>
</organism>
<dbReference type="PROSITE" id="PS51257">
    <property type="entry name" value="PROKAR_LIPOPROTEIN"/>
    <property type="match status" value="1"/>
</dbReference>
<reference evidence="3 4" key="1">
    <citation type="submission" date="2019-12" db="EMBL/GenBank/DDBJ databases">
        <title>The draft genomic sequence of strain Chitinophaga oryziterrae JCM 16595.</title>
        <authorList>
            <person name="Zhang X."/>
        </authorList>
    </citation>
    <scope>NUCLEOTIDE SEQUENCE [LARGE SCALE GENOMIC DNA]</scope>
    <source>
        <strain evidence="3 4">JCM 16595</strain>
    </source>
</reference>
<dbReference type="PANTHER" id="PTHR41339:SF1">
    <property type="entry name" value="SECRETED PROTEIN"/>
    <property type="match status" value="1"/>
</dbReference>
<dbReference type="Proteomes" id="UP000468388">
    <property type="component" value="Unassembled WGS sequence"/>
</dbReference>
<dbReference type="OrthoDB" id="1521716at2"/>
<evidence type="ECO:0000313" key="4">
    <source>
        <dbReference type="Proteomes" id="UP000468388"/>
    </source>
</evidence>
<feature type="region of interest" description="Disordered" evidence="1">
    <location>
        <begin position="278"/>
        <end position="299"/>
    </location>
</feature>
<comment type="caution">
    <text evidence="3">The sequence shown here is derived from an EMBL/GenBank/DDBJ whole genome shotgun (WGS) entry which is preliminary data.</text>
</comment>
<gene>
    <name evidence="3" type="ORF">GO495_08925</name>
</gene>
<proteinExistence type="predicted"/>
<keyword evidence="4" id="KW-1185">Reference proteome</keyword>
<feature type="signal peptide" evidence="2">
    <location>
        <begin position="1"/>
        <end position="18"/>
    </location>
</feature>
<keyword evidence="2" id="KW-0732">Signal</keyword>
<dbReference type="AlphaFoldDB" id="A0A6N8J904"/>
<evidence type="ECO:0008006" key="5">
    <source>
        <dbReference type="Google" id="ProtNLM"/>
    </source>
</evidence>
<dbReference type="EMBL" id="WRXO01000002">
    <property type="protein sequence ID" value="MVT40699.1"/>
    <property type="molecule type" value="Genomic_DNA"/>
</dbReference>
<evidence type="ECO:0000313" key="3">
    <source>
        <dbReference type="EMBL" id="MVT40699.1"/>
    </source>
</evidence>
<evidence type="ECO:0000256" key="2">
    <source>
        <dbReference type="SAM" id="SignalP"/>
    </source>
</evidence>